<comment type="caution">
    <text evidence="1">The sequence shown here is derived from an EMBL/GenBank/DDBJ whole genome shotgun (WGS) entry which is preliminary data.</text>
</comment>
<evidence type="ECO:0000313" key="2">
    <source>
        <dbReference type="Proteomes" id="UP000561369"/>
    </source>
</evidence>
<name>A0A7Y8GB43_9PSED</name>
<protein>
    <submittedName>
        <fullName evidence="1">Uncharacterized protein</fullName>
    </submittedName>
</protein>
<evidence type="ECO:0000313" key="1">
    <source>
        <dbReference type="EMBL" id="NWF07142.1"/>
    </source>
</evidence>
<dbReference type="Proteomes" id="UP000561369">
    <property type="component" value="Unassembled WGS sequence"/>
</dbReference>
<dbReference type="EMBL" id="JACAQV010000006">
    <property type="protein sequence ID" value="NWF07142.1"/>
    <property type="molecule type" value="Genomic_DNA"/>
</dbReference>
<reference evidence="1 2" key="1">
    <citation type="submission" date="2020-04" db="EMBL/GenBank/DDBJ databases">
        <title>Molecular characterization of pseudomonads from Agaricus bisporus reveal novel blotch 2 pathogens in Western Europe.</title>
        <authorList>
            <person name="Taparia T."/>
            <person name="Krijger M."/>
            <person name="Haynes E."/>
            <person name="Elpinstone J.G."/>
            <person name="Noble R."/>
            <person name="Van Der Wolf J."/>
        </authorList>
    </citation>
    <scope>NUCLEOTIDE SEQUENCE [LARGE SCALE GENOMIC DNA]</scope>
    <source>
        <strain evidence="1 2">IPO3765</strain>
    </source>
</reference>
<accession>A0A7Y8GB43</accession>
<proteinExistence type="predicted"/>
<organism evidence="1 2">
    <name type="scientific">Pseudomonas salomonii</name>
    <dbReference type="NCBI Taxonomy" id="191391"/>
    <lineage>
        <taxon>Bacteria</taxon>
        <taxon>Pseudomonadati</taxon>
        <taxon>Pseudomonadota</taxon>
        <taxon>Gammaproteobacteria</taxon>
        <taxon>Pseudomonadales</taxon>
        <taxon>Pseudomonadaceae</taxon>
        <taxon>Pseudomonas</taxon>
    </lineage>
</organism>
<dbReference type="AlphaFoldDB" id="A0A7Y8GB43"/>
<gene>
    <name evidence="1" type="ORF">HX810_05610</name>
</gene>
<sequence length="119" mass="13692">MDIYEEMKAPFQEHPRRVLNTQYRLSQIKKRRQAGQYDVTTDSLKYDFEVITTNETAHGRELLSGTTMPPHKWGSRMVYTFVRSSGEPVRLHCAIALILAPWRKASGKVTFSTPAVHVK</sequence>
<dbReference type="RefSeq" id="WP_017530051.1">
    <property type="nucleotide sequence ID" value="NZ_JACAQV010000006.1"/>
</dbReference>